<feature type="domain" description="D-isomer specific 2-hydroxyacid dehydrogenase NAD-binding" evidence="3">
    <location>
        <begin position="117"/>
        <end position="293"/>
    </location>
</feature>
<evidence type="ECO:0000313" key="4">
    <source>
        <dbReference type="EMBL" id="UGS26179.1"/>
    </source>
</evidence>
<dbReference type="Pfam" id="PF02826">
    <property type="entry name" value="2-Hacid_dh_C"/>
    <property type="match status" value="1"/>
</dbReference>
<dbReference type="InterPro" id="IPR006140">
    <property type="entry name" value="D-isomer_DH_NAD-bd"/>
</dbReference>
<dbReference type="SUPFAM" id="SSF51735">
    <property type="entry name" value="NAD(P)-binding Rossmann-fold domains"/>
    <property type="match status" value="1"/>
</dbReference>
<dbReference type="PROSITE" id="PS00670">
    <property type="entry name" value="D_2_HYDROXYACID_DH_2"/>
    <property type="match status" value="1"/>
</dbReference>
<gene>
    <name evidence="4" type="ORF">K8F61_16300</name>
</gene>
<evidence type="ECO:0000256" key="1">
    <source>
        <dbReference type="ARBA" id="ARBA00023002"/>
    </source>
</evidence>
<dbReference type="InterPro" id="IPR036291">
    <property type="entry name" value="NAD(P)-bd_dom_sf"/>
</dbReference>
<evidence type="ECO:0000259" key="3">
    <source>
        <dbReference type="Pfam" id="PF02826"/>
    </source>
</evidence>
<dbReference type="InterPro" id="IPR029753">
    <property type="entry name" value="D-isomer_DH_CS"/>
</dbReference>
<keyword evidence="1" id="KW-0560">Oxidoreductase</keyword>
<dbReference type="CDD" id="cd12167">
    <property type="entry name" value="2-Hacid_dh_8"/>
    <property type="match status" value="1"/>
</dbReference>
<evidence type="ECO:0000313" key="5">
    <source>
        <dbReference type="Proteomes" id="UP001199642"/>
    </source>
</evidence>
<dbReference type="InterPro" id="IPR050223">
    <property type="entry name" value="D-isomer_2-hydroxyacid_DH"/>
</dbReference>
<keyword evidence="2" id="KW-0520">NAD</keyword>
<dbReference type="EMBL" id="CP082781">
    <property type="protein sequence ID" value="UGS26179.1"/>
    <property type="molecule type" value="Genomic_DNA"/>
</dbReference>
<organism evidence="4 5">
    <name type="scientific">Microbacterium resistens</name>
    <dbReference type="NCBI Taxonomy" id="156977"/>
    <lineage>
        <taxon>Bacteria</taxon>
        <taxon>Bacillati</taxon>
        <taxon>Actinomycetota</taxon>
        <taxon>Actinomycetes</taxon>
        <taxon>Micrococcales</taxon>
        <taxon>Microbacteriaceae</taxon>
        <taxon>Microbacterium</taxon>
    </lineage>
</organism>
<proteinExistence type="predicted"/>
<dbReference type="PANTHER" id="PTHR10996">
    <property type="entry name" value="2-HYDROXYACID DEHYDROGENASE-RELATED"/>
    <property type="match status" value="1"/>
</dbReference>
<dbReference type="PANTHER" id="PTHR10996:SF178">
    <property type="entry name" value="2-HYDROXYACID DEHYDROGENASE YGL185C-RELATED"/>
    <property type="match status" value="1"/>
</dbReference>
<dbReference type="RefSeq" id="WP_231819874.1">
    <property type="nucleotide sequence ID" value="NZ_CP082781.1"/>
</dbReference>
<sequence>MSRPTILFAVPEDFHDRVFDDARRSAFAAVGDVLGRVEEFESPAARGLLARAEVLVTGWGSPLLDAEALDAAPRLSAVLHAAGSVKHHLTDEVWHRGILVSSAAATNAFPVAQFTLAMVLLAGKRVLPIARRYARTRSELDAQAEFPGLGNVDKRVGIVGASRIGRHVIALLRPHGYDVVVHDPFLAEADAEALGVRAVGLDELVATSDVVSIHAPSLPETRHMLDERRIAMLRPGATLINTARGELIDQDALTRRVLRGDLYAILDVTTPWVLEPEHPLYAHENVLLTPHIAGSLGTELRGLADSALAELRRLAAGEPLAHPVRVEELSITA</sequence>
<dbReference type="Proteomes" id="UP001199642">
    <property type="component" value="Chromosome"/>
</dbReference>
<reference evidence="4 5" key="1">
    <citation type="submission" date="2023-01" db="EMBL/GenBank/DDBJ databases">
        <title>Characterization of estradiol degrading bacteria Microbacterium sp. MZT7 and reveal degrading genes through genome analysis.</title>
        <authorList>
            <person name="Hao P."/>
            <person name="Gao Y."/>
        </authorList>
    </citation>
    <scope>NUCLEOTIDE SEQUENCE [LARGE SCALE GENOMIC DNA]</scope>
    <source>
        <strain evidence="4 5">MZT7</strain>
    </source>
</reference>
<protein>
    <submittedName>
        <fullName evidence="4">Hydroxyacid dehydrogenase</fullName>
    </submittedName>
</protein>
<dbReference type="Gene3D" id="3.40.50.720">
    <property type="entry name" value="NAD(P)-binding Rossmann-like Domain"/>
    <property type="match status" value="2"/>
</dbReference>
<keyword evidence="5" id="KW-1185">Reference proteome</keyword>
<name>A0ABY3RTF8_9MICO</name>
<evidence type="ECO:0000256" key="2">
    <source>
        <dbReference type="ARBA" id="ARBA00023027"/>
    </source>
</evidence>
<dbReference type="SUPFAM" id="SSF52283">
    <property type="entry name" value="Formate/glycerate dehydrogenase catalytic domain-like"/>
    <property type="match status" value="1"/>
</dbReference>
<accession>A0ABY3RTF8</accession>